<name>A0AAV3ZFV6_9GAST</name>
<reference evidence="1 2" key="1">
    <citation type="journal article" date="2021" name="Elife">
        <title>Chloroplast acquisition without the gene transfer in kleptoplastic sea slugs, Plakobranchus ocellatus.</title>
        <authorList>
            <person name="Maeda T."/>
            <person name="Takahashi S."/>
            <person name="Yoshida T."/>
            <person name="Shimamura S."/>
            <person name="Takaki Y."/>
            <person name="Nagai Y."/>
            <person name="Toyoda A."/>
            <person name="Suzuki Y."/>
            <person name="Arimoto A."/>
            <person name="Ishii H."/>
            <person name="Satoh N."/>
            <person name="Nishiyama T."/>
            <person name="Hasebe M."/>
            <person name="Maruyama T."/>
            <person name="Minagawa J."/>
            <person name="Obokata J."/>
            <person name="Shigenobu S."/>
        </authorList>
    </citation>
    <scope>NUCLEOTIDE SEQUENCE [LARGE SCALE GENOMIC DNA]</scope>
</reference>
<proteinExistence type="predicted"/>
<organism evidence="1 2">
    <name type="scientific">Plakobranchus ocellatus</name>
    <dbReference type="NCBI Taxonomy" id="259542"/>
    <lineage>
        <taxon>Eukaryota</taxon>
        <taxon>Metazoa</taxon>
        <taxon>Spiralia</taxon>
        <taxon>Lophotrochozoa</taxon>
        <taxon>Mollusca</taxon>
        <taxon>Gastropoda</taxon>
        <taxon>Heterobranchia</taxon>
        <taxon>Euthyneura</taxon>
        <taxon>Panpulmonata</taxon>
        <taxon>Sacoglossa</taxon>
        <taxon>Placobranchoidea</taxon>
        <taxon>Plakobranchidae</taxon>
        <taxon>Plakobranchus</taxon>
    </lineage>
</organism>
<evidence type="ECO:0000313" key="1">
    <source>
        <dbReference type="EMBL" id="GFN93352.1"/>
    </source>
</evidence>
<comment type="caution">
    <text evidence="1">The sequence shown here is derived from an EMBL/GenBank/DDBJ whole genome shotgun (WGS) entry which is preliminary data.</text>
</comment>
<dbReference type="EMBL" id="BLXT01002329">
    <property type="protein sequence ID" value="GFN93352.1"/>
    <property type="molecule type" value="Genomic_DNA"/>
</dbReference>
<dbReference type="Proteomes" id="UP000735302">
    <property type="component" value="Unassembled WGS sequence"/>
</dbReference>
<protein>
    <submittedName>
        <fullName evidence="1">Uncharacterized protein</fullName>
    </submittedName>
</protein>
<accession>A0AAV3ZFV6</accession>
<gene>
    <name evidence="1" type="ORF">PoB_001985800</name>
</gene>
<dbReference type="AlphaFoldDB" id="A0AAV3ZFV6"/>
<keyword evidence="2" id="KW-1185">Reference proteome</keyword>
<evidence type="ECO:0000313" key="2">
    <source>
        <dbReference type="Proteomes" id="UP000735302"/>
    </source>
</evidence>
<sequence length="90" mass="10625">MKRGKTRQEVMCQCSKLWKGHHWQKWVRVTLDHKPENLNSRLFQVGVFKLVINLRVDIVFTVLQFQTQKARVLDTLPNSDSLVQCCSWVV</sequence>